<dbReference type="GO" id="GO:0055080">
    <property type="term" value="P:monoatomic cation homeostasis"/>
    <property type="evidence" value="ECO:0007669"/>
    <property type="project" value="TreeGrafter"/>
</dbReference>
<dbReference type="OrthoDB" id="5584001at2759"/>
<accession>A0A183IXU6</accession>
<dbReference type="PANTHER" id="PTHR31781:SF1">
    <property type="entry name" value="PROTEIN UNC-80 HOMOLOG"/>
    <property type="match status" value="1"/>
</dbReference>
<dbReference type="InterPro" id="IPR046460">
    <property type="entry name" value="UNC80_C"/>
</dbReference>
<dbReference type="EMBL" id="UZAM01011598">
    <property type="protein sequence ID" value="VDP17165.1"/>
    <property type="molecule type" value="Genomic_DNA"/>
</dbReference>
<dbReference type="GO" id="GO:0030424">
    <property type="term" value="C:axon"/>
    <property type="evidence" value="ECO:0007669"/>
    <property type="project" value="TreeGrafter"/>
</dbReference>
<dbReference type="WBParaSite" id="SBAD_0000875401-mRNA-1">
    <property type="protein sequence ID" value="SBAD_0000875401-mRNA-1"/>
    <property type="gene ID" value="SBAD_0000875401"/>
</dbReference>
<sequence>MLHNPLNFVRDFYFFHRSTYPQLKLTHVDLPTAEKNLRRTMQERIYFLHDELTRLPSFPRKALETSKDFFADASSQELYGMEVSHKLVWSKLIHLLLRGLEYAYCDLNLFINVINGVLILHCENVVLLRHCLAFYIEMAYHFRVVFSMDGFFFIMPTILRCFSKYQTNPLLCDAIKFTCKQFYIMHRKPFVLQMFGSVANILDLNDNEEDFCYAEVKASHFYELLASLENLDDLKDHLDILSLVKAAKPLKAIDLCYRDDPDTFSISNDAIASCITICAYAPDSRRAYQMLVIMQAIVPQYLKALSNLSSSCDIGVFRQELTALNTLVIEMKTLITCCDVLSRNFAGPQKTFDLVTSGAKRSTAFDSPRGSLVKERSIVIRPDSKRPNQWEITDDVEVQREMFRKPRDALLCLVANFLNLCSPRLKYLSKVVNRSTKIPEILDNKSFLKLAEIAHSLLKLSPYDPNTLGCEGLQLYFLEILPVTDWSAERNRSALSNILRRLDKTIAKIVNRSGMRRRFNWDALSNWLLGLHKTLTIFPYVAHLHFLKTTIQMCLKVLIGDHAVMMGSEESTTSVVHTALPTVLAPFSPPQKFLSAVIKLASFLMQALGVRLSCHRRLNIVPDIYM</sequence>
<organism evidence="4">
    <name type="scientific">Soboliphyme baturini</name>
    <dbReference type="NCBI Taxonomy" id="241478"/>
    <lineage>
        <taxon>Eukaryota</taxon>
        <taxon>Metazoa</taxon>
        <taxon>Ecdysozoa</taxon>
        <taxon>Nematoda</taxon>
        <taxon>Enoplea</taxon>
        <taxon>Dorylaimia</taxon>
        <taxon>Dioctophymatida</taxon>
        <taxon>Dioctophymatoidea</taxon>
        <taxon>Soboliphymatidae</taxon>
        <taxon>Soboliphyme</taxon>
    </lineage>
</organism>
<gene>
    <name evidence="2" type="ORF">SBAD_LOCUS8444</name>
</gene>
<proteinExistence type="predicted"/>
<dbReference type="Pfam" id="PF20262">
    <property type="entry name" value="UNC80_C"/>
    <property type="match status" value="1"/>
</dbReference>
<reference evidence="2 3" key="2">
    <citation type="submission" date="2018-11" db="EMBL/GenBank/DDBJ databases">
        <authorList>
            <consortium name="Pathogen Informatics"/>
        </authorList>
    </citation>
    <scope>NUCLEOTIDE SEQUENCE [LARGE SCALE GENOMIC DNA]</scope>
</reference>
<dbReference type="Proteomes" id="UP000270296">
    <property type="component" value="Unassembled WGS sequence"/>
</dbReference>
<evidence type="ECO:0000313" key="3">
    <source>
        <dbReference type="Proteomes" id="UP000270296"/>
    </source>
</evidence>
<name>A0A183IXU6_9BILA</name>
<keyword evidence="3" id="KW-1185">Reference proteome</keyword>
<reference evidence="4" key="1">
    <citation type="submission" date="2016-06" db="UniProtKB">
        <authorList>
            <consortium name="WormBaseParasite"/>
        </authorList>
    </citation>
    <scope>IDENTIFICATION</scope>
</reference>
<evidence type="ECO:0000313" key="2">
    <source>
        <dbReference type="EMBL" id="VDP17165.1"/>
    </source>
</evidence>
<protein>
    <submittedName>
        <fullName evidence="4">PI3K/PI4K domain-containing protein</fullName>
    </submittedName>
</protein>
<feature type="domain" description="Protein UNC80 C-terminal" evidence="1">
    <location>
        <begin position="39"/>
        <end position="612"/>
    </location>
</feature>
<dbReference type="GO" id="GO:0034703">
    <property type="term" value="C:cation channel complex"/>
    <property type="evidence" value="ECO:0007669"/>
    <property type="project" value="TreeGrafter"/>
</dbReference>
<dbReference type="AlphaFoldDB" id="A0A183IXU6"/>
<evidence type="ECO:0000259" key="1">
    <source>
        <dbReference type="Pfam" id="PF20262"/>
    </source>
</evidence>
<dbReference type="PANTHER" id="PTHR31781">
    <property type="entry name" value="UNC80"/>
    <property type="match status" value="1"/>
</dbReference>
<dbReference type="GO" id="GO:0005261">
    <property type="term" value="F:monoatomic cation channel activity"/>
    <property type="evidence" value="ECO:0007669"/>
    <property type="project" value="TreeGrafter"/>
</dbReference>
<evidence type="ECO:0000313" key="4">
    <source>
        <dbReference type="WBParaSite" id="SBAD_0000875401-mRNA-1"/>
    </source>
</evidence>